<comment type="caution">
    <text evidence="7">The sequence shown here is derived from an EMBL/GenBank/DDBJ whole genome shotgun (WGS) entry which is preliminary data.</text>
</comment>
<keyword evidence="5" id="KW-0349">Heme</keyword>
<dbReference type="PANTHER" id="PTHR11475:SF4">
    <property type="entry name" value="CHORION PEROXIDASE"/>
    <property type="match status" value="1"/>
</dbReference>
<organism evidence="7 8">
    <name type="scientific">Ramazzottius varieornatus</name>
    <name type="common">Water bear</name>
    <name type="synonym">Tardigrade</name>
    <dbReference type="NCBI Taxonomy" id="947166"/>
    <lineage>
        <taxon>Eukaryota</taxon>
        <taxon>Metazoa</taxon>
        <taxon>Ecdysozoa</taxon>
        <taxon>Tardigrada</taxon>
        <taxon>Eutardigrada</taxon>
        <taxon>Parachela</taxon>
        <taxon>Hypsibioidea</taxon>
        <taxon>Ramazzottiidae</taxon>
        <taxon>Ramazzottius</taxon>
    </lineage>
</organism>
<evidence type="ECO:0000256" key="1">
    <source>
        <dbReference type="ARBA" id="ARBA00004613"/>
    </source>
</evidence>
<dbReference type="GO" id="GO:0046872">
    <property type="term" value="F:metal ion binding"/>
    <property type="evidence" value="ECO:0007669"/>
    <property type="project" value="UniProtKB-KW"/>
</dbReference>
<feature type="region of interest" description="Disordered" evidence="6">
    <location>
        <begin position="161"/>
        <end position="182"/>
    </location>
</feature>
<dbReference type="OrthoDB" id="823504at2759"/>
<evidence type="ECO:0000256" key="2">
    <source>
        <dbReference type="ARBA" id="ARBA00022525"/>
    </source>
</evidence>
<name>A0A1D1VCK2_RAMVA</name>
<dbReference type="PRINTS" id="PR00457">
    <property type="entry name" value="ANPEROXIDASE"/>
</dbReference>
<comment type="subcellular location">
    <subcellularLocation>
        <location evidence="1">Secreted</location>
    </subcellularLocation>
</comment>
<dbReference type="Proteomes" id="UP000186922">
    <property type="component" value="Unassembled WGS sequence"/>
</dbReference>
<dbReference type="InterPro" id="IPR010255">
    <property type="entry name" value="Haem_peroxidase_sf"/>
</dbReference>
<protein>
    <submittedName>
        <fullName evidence="7">Uncharacterized protein</fullName>
    </submittedName>
</protein>
<keyword evidence="4" id="KW-0325">Glycoprotein</keyword>
<evidence type="ECO:0000256" key="6">
    <source>
        <dbReference type="SAM" id="MobiDB-lite"/>
    </source>
</evidence>
<dbReference type="AlphaFoldDB" id="A0A1D1VCK2"/>
<reference evidence="7 8" key="1">
    <citation type="journal article" date="2016" name="Nat. Commun.">
        <title>Extremotolerant tardigrade genome and improved radiotolerance of human cultured cells by tardigrade-unique protein.</title>
        <authorList>
            <person name="Hashimoto T."/>
            <person name="Horikawa D.D."/>
            <person name="Saito Y."/>
            <person name="Kuwahara H."/>
            <person name="Kozuka-Hata H."/>
            <person name="Shin-I T."/>
            <person name="Minakuchi Y."/>
            <person name="Ohishi K."/>
            <person name="Motoyama A."/>
            <person name="Aizu T."/>
            <person name="Enomoto A."/>
            <person name="Kondo K."/>
            <person name="Tanaka S."/>
            <person name="Hara Y."/>
            <person name="Koshikawa S."/>
            <person name="Sagara H."/>
            <person name="Miura T."/>
            <person name="Yokobori S."/>
            <person name="Miyagawa K."/>
            <person name="Suzuki Y."/>
            <person name="Kubo T."/>
            <person name="Oyama M."/>
            <person name="Kohara Y."/>
            <person name="Fujiyama A."/>
            <person name="Arakawa K."/>
            <person name="Katayama T."/>
            <person name="Toyoda A."/>
            <person name="Kunieda T."/>
        </authorList>
    </citation>
    <scope>NUCLEOTIDE SEQUENCE [LARGE SCALE GENOMIC DNA]</scope>
    <source>
        <strain evidence="7 8">YOKOZUNA-1</strain>
    </source>
</reference>
<keyword evidence="3" id="KW-0575">Peroxidase</keyword>
<feature type="binding site" description="axial binding residue" evidence="5">
    <location>
        <position position="581"/>
    </location>
    <ligand>
        <name>heme b</name>
        <dbReference type="ChEBI" id="CHEBI:60344"/>
    </ligand>
    <ligandPart>
        <name>Fe</name>
        <dbReference type="ChEBI" id="CHEBI:18248"/>
    </ligandPart>
</feature>
<keyword evidence="8" id="KW-1185">Reference proteome</keyword>
<evidence type="ECO:0000256" key="5">
    <source>
        <dbReference type="PIRSR" id="PIRSR619791-2"/>
    </source>
</evidence>
<keyword evidence="5" id="KW-0479">Metal-binding</keyword>
<evidence type="ECO:0000256" key="3">
    <source>
        <dbReference type="ARBA" id="ARBA00022559"/>
    </source>
</evidence>
<keyword evidence="3" id="KW-0560">Oxidoreductase</keyword>
<dbReference type="STRING" id="947166.A0A1D1VCK2"/>
<proteinExistence type="predicted"/>
<dbReference type="InterPro" id="IPR019791">
    <property type="entry name" value="Haem_peroxidase_animal"/>
</dbReference>
<evidence type="ECO:0000256" key="4">
    <source>
        <dbReference type="ARBA" id="ARBA00023180"/>
    </source>
</evidence>
<dbReference type="Pfam" id="PF03098">
    <property type="entry name" value="An_peroxidase"/>
    <property type="match status" value="1"/>
</dbReference>
<dbReference type="GO" id="GO:0005576">
    <property type="term" value="C:extracellular region"/>
    <property type="evidence" value="ECO:0007669"/>
    <property type="project" value="UniProtKB-SubCell"/>
</dbReference>
<dbReference type="InterPro" id="IPR037120">
    <property type="entry name" value="Haem_peroxidase_sf_animal"/>
</dbReference>
<dbReference type="PROSITE" id="PS50292">
    <property type="entry name" value="PEROXIDASE_3"/>
    <property type="match status" value="1"/>
</dbReference>
<sequence length="709" mass="80350">MKHFPKIRTTRNLLCLKHQSVLATFVVFLLEAYRCDSKLHWKNMPYSQTGSLHAPSTATNLPAELRNAPSRNQTESVTTAISGSGNDLNKSATILVRKPVIKIGELLHGQAPEPRARKPPPGSMTQFMIENDLLPDVHGQLRPVAHDQCIVTDLPATFPFGYRPRRDRSGRRRSLESDDDISSSASELSRMFPFWWQHTETRKSKPTVSRIRSHCLYRSTEPEIDLCRSSEMQRYRTLDGTCNNLVYTKWGAVGNRYSRLTMPRYDDGIGRPRLKAAVDSYDDQPAALPNARKISRTMSQSLPIPHRVGNLFLPYFGQLVAHDLAFTPTYRLHGQDVDCCVHNAFCNQPECFQFSISTDDPLYSHYNLTCHQFARSEYLMHKSCTSDQVTREQFSRVTHWLDASFLYGNDEVQNRDVRNLFNGQMAFRNIDTGIHNLQHKQIFKQVLPNFPNGASCPFGRERDTSCFLAGDERVNQQPVIAAIHMIFSRFHNLVAGELSAGNPRMSDEMVFQEARKVVIAAYQIIVYQEFLPGLLGPSVLDSELYRDAGLQLNDFEHFDHYEPETDPHVLNEFVAAGFRLHTLVSDIIPRLKSVIGLAEATALSSQYNNHSLLYEDGSADVIINGLLEEPALAFDPQISVELQGRLFRGQELPVGLDLLAISVQRGRDHGLGTYNDVREACGYGRARTFEGLGDFIPEKNIFLLRSLYR</sequence>
<evidence type="ECO:0000313" key="7">
    <source>
        <dbReference type="EMBL" id="GAU98545.1"/>
    </source>
</evidence>
<dbReference type="GO" id="GO:0004601">
    <property type="term" value="F:peroxidase activity"/>
    <property type="evidence" value="ECO:0007669"/>
    <property type="project" value="UniProtKB-KW"/>
</dbReference>
<dbReference type="GO" id="GO:0006979">
    <property type="term" value="P:response to oxidative stress"/>
    <property type="evidence" value="ECO:0007669"/>
    <property type="project" value="InterPro"/>
</dbReference>
<gene>
    <name evidence="7" type="primary">RvY_09677</name>
    <name evidence="7" type="synonym">RvY_09677.1</name>
    <name evidence="7" type="ORF">RvY_09677-1</name>
</gene>
<evidence type="ECO:0000313" key="8">
    <source>
        <dbReference type="Proteomes" id="UP000186922"/>
    </source>
</evidence>
<dbReference type="Gene3D" id="1.10.640.10">
    <property type="entry name" value="Haem peroxidase domain superfamily, animal type"/>
    <property type="match status" value="1"/>
</dbReference>
<feature type="compositionally biased region" description="Basic residues" evidence="6">
    <location>
        <begin position="163"/>
        <end position="172"/>
    </location>
</feature>
<dbReference type="PANTHER" id="PTHR11475">
    <property type="entry name" value="OXIDASE/PEROXIDASE"/>
    <property type="match status" value="1"/>
</dbReference>
<dbReference type="SUPFAM" id="SSF48113">
    <property type="entry name" value="Heme-dependent peroxidases"/>
    <property type="match status" value="1"/>
</dbReference>
<keyword evidence="5" id="KW-0408">Iron</keyword>
<accession>A0A1D1VCK2</accession>
<dbReference type="EMBL" id="BDGG01000004">
    <property type="protein sequence ID" value="GAU98545.1"/>
    <property type="molecule type" value="Genomic_DNA"/>
</dbReference>
<keyword evidence="2" id="KW-0964">Secreted</keyword>
<dbReference type="GO" id="GO:0020037">
    <property type="term" value="F:heme binding"/>
    <property type="evidence" value="ECO:0007669"/>
    <property type="project" value="InterPro"/>
</dbReference>